<organism evidence="1 2">
    <name type="scientific">Amycolatopsis nalaikhensis</name>
    <dbReference type="NCBI Taxonomy" id="715472"/>
    <lineage>
        <taxon>Bacteria</taxon>
        <taxon>Bacillati</taxon>
        <taxon>Actinomycetota</taxon>
        <taxon>Actinomycetes</taxon>
        <taxon>Pseudonocardiales</taxon>
        <taxon>Pseudonocardiaceae</taxon>
        <taxon>Amycolatopsis</taxon>
    </lineage>
</organism>
<sequence>MSTTEELEAAVALLAGCRVVEFSRTLNIAIVGFRGEDVEKRLHAQCPFRVTHREQILFGSVDMRYRDTGDAETAFDEYRTKYDRQARQLTGMVTEYECFVESAALGAAGTLSIRLDGPLTVEVFPACAGRSVEQWRLFDWHTDRHVVYPDSADR</sequence>
<gene>
    <name evidence="1" type="ORF">QP939_18230</name>
</gene>
<accession>A0ABY8XXW7</accession>
<protein>
    <submittedName>
        <fullName evidence="1">Uncharacterized protein</fullName>
    </submittedName>
</protein>
<name>A0ABY8XXW7_9PSEU</name>
<keyword evidence="2" id="KW-1185">Reference proteome</keyword>
<evidence type="ECO:0000313" key="2">
    <source>
        <dbReference type="Proteomes" id="UP001227101"/>
    </source>
</evidence>
<proteinExistence type="predicted"/>
<dbReference type="EMBL" id="CP127173">
    <property type="protein sequence ID" value="WIV60406.1"/>
    <property type="molecule type" value="Genomic_DNA"/>
</dbReference>
<evidence type="ECO:0000313" key="1">
    <source>
        <dbReference type="EMBL" id="WIV60406.1"/>
    </source>
</evidence>
<dbReference type="RefSeq" id="WP_285457982.1">
    <property type="nucleotide sequence ID" value="NZ_CP127173.1"/>
</dbReference>
<dbReference type="Proteomes" id="UP001227101">
    <property type="component" value="Chromosome"/>
</dbReference>
<reference evidence="1 2" key="1">
    <citation type="submission" date="2023-06" db="EMBL/GenBank/DDBJ databases">
        <authorList>
            <person name="Oyuntsetseg B."/>
            <person name="Kim S.B."/>
        </authorList>
    </citation>
    <scope>NUCLEOTIDE SEQUENCE [LARGE SCALE GENOMIC DNA]</scope>
    <source>
        <strain evidence="1 2">2-2</strain>
    </source>
</reference>